<feature type="domain" description="Bacterial sugar transferase" evidence="9">
    <location>
        <begin position="324"/>
        <end position="511"/>
    </location>
</feature>
<accession>A0ABU7K2M6</accession>
<dbReference type="GO" id="GO:0016740">
    <property type="term" value="F:transferase activity"/>
    <property type="evidence" value="ECO:0007669"/>
    <property type="project" value="UniProtKB-KW"/>
</dbReference>
<evidence type="ECO:0000256" key="3">
    <source>
        <dbReference type="ARBA" id="ARBA00022679"/>
    </source>
</evidence>
<feature type="transmembrane region" description="Helical" evidence="8">
    <location>
        <begin position="54"/>
        <end position="76"/>
    </location>
</feature>
<keyword evidence="6 8" id="KW-0472">Membrane</keyword>
<evidence type="ECO:0000313" key="11">
    <source>
        <dbReference type="Proteomes" id="UP001356095"/>
    </source>
</evidence>
<evidence type="ECO:0000256" key="4">
    <source>
        <dbReference type="ARBA" id="ARBA00022692"/>
    </source>
</evidence>
<feature type="transmembrane region" description="Helical" evidence="8">
    <location>
        <begin position="151"/>
        <end position="170"/>
    </location>
</feature>
<feature type="transmembrane region" description="Helical" evidence="8">
    <location>
        <begin position="126"/>
        <end position="145"/>
    </location>
</feature>
<keyword evidence="11" id="KW-1185">Reference proteome</keyword>
<evidence type="ECO:0000313" key="10">
    <source>
        <dbReference type="EMBL" id="MEE2036415.1"/>
    </source>
</evidence>
<keyword evidence="5 8" id="KW-1133">Transmembrane helix</keyword>
<protein>
    <submittedName>
        <fullName evidence="10">Sugar transferase</fullName>
        <ecNumber evidence="10">2.7.8.-</ecNumber>
    </submittedName>
</protein>
<comment type="caution">
    <text evidence="10">The sequence shown here is derived from an EMBL/GenBank/DDBJ whole genome shotgun (WGS) entry which is preliminary data.</text>
</comment>
<gene>
    <name evidence="10" type="ORF">Q8791_04160</name>
</gene>
<feature type="transmembrane region" description="Helical" evidence="8">
    <location>
        <begin position="82"/>
        <end position="106"/>
    </location>
</feature>
<feature type="region of interest" description="Disordered" evidence="7">
    <location>
        <begin position="21"/>
        <end position="47"/>
    </location>
</feature>
<feature type="compositionally biased region" description="Gly residues" evidence="7">
    <location>
        <begin position="35"/>
        <end position="45"/>
    </location>
</feature>
<evidence type="ECO:0000256" key="7">
    <source>
        <dbReference type="SAM" id="MobiDB-lite"/>
    </source>
</evidence>
<organism evidence="10 11">
    <name type="scientific">Nocardiopsis codii</name>
    <dbReference type="NCBI Taxonomy" id="3065942"/>
    <lineage>
        <taxon>Bacteria</taxon>
        <taxon>Bacillati</taxon>
        <taxon>Actinomycetota</taxon>
        <taxon>Actinomycetes</taxon>
        <taxon>Streptosporangiales</taxon>
        <taxon>Nocardiopsidaceae</taxon>
        <taxon>Nocardiopsis</taxon>
    </lineage>
</organism>
<reference evidence="10 11" key="1">
    <citation type="submission" date="2023-08" db="EMBL/GenBank/DDBJ databases">
        <authorList>
            <person name="Girao M."/>
            <person name="Carvalho M.F."/>
        </authorList>
    </citation>
    <scope>NUCLEOTIDE SEQUENCE [LARGE SCALE GENOMIC DNA]</scope>
    <source>
        <strain evidence="10 11">CT-R113</strain>
    </source>
</reference>
<dbReference type="PANTHER" id="PTHR30576:SF10">
    <property type="entry name" value="SLL5057 PROTEIN"/>
    <property type="match status" value="1"/>
</dbReference>
<keyword evidence="3 10" id="KW-0808">Transferase</keyword>
<dbReference type="EC" id="2.7.8.-" evidence="10"/>
<proteinExistence type="inferred from homology"/>
<name>A0ABU7K2M6_9ACTN</name>
<evidence type="ECO:0000256" key="1">
    <source>
        <dbReference type="ARBA" id="ARBA00004141"/>
    </source>
</evidence>
<dbReference type="Proteomes" id="UP001356095">
    <property type="component" value="Unassembled WGS sequence"/>
</dbReference>
<keyword evidence="4 8" id="KW-0812">Transmembrane</keyword>
<evidence type="ECO:0000256" key="2">
    <source>
        <dbReference type="ARBA" id="ARBA00006464"/>
    </source>
</evidence>
<evidence type="ECO:0000256" key="8">
    <source>
        <dbReference type="SAM" id="Phobius"/>
    </source>
</evidence>
<dbReference type="PANTHER" id="PTHR30576">
    <property type="entry name" value="COLANIC BIOSYNTHESIS UDP-GLUCOSE LIPID CARRIER TRANSFERASE"/>
    <property type="match status" value="1"/>
</dbReference>
<evidence type="ECO:0000256" key="5">
    <source>
        <dbReference type="ARBA" id="ARBA00022989"/>
    </source>
</evidence>
<dbReference type="InterPro" id="IPR003362">
    <property type="entry name" value="Bact_transf"/>
</dbReference>
<sequence length="517" mass="55786">MITTSGVKTVRDQTTRIVVGTREGTAGRGADTGLHGPGGGAGPGTRSGSWTRPYVVSLVALDLTAAFAATLVGTVVRFHGSLGAATAATHVHLSLLLPFVWILFVYLGGGYARRFLGVGTEEYRRVATAGVALAASVAIGAYAVTFDLARGYALVALPLVALVSLALRYGRRKALHRRRRSGQCMSGVVVVGHRVAAGDLIRRFRDEIYHGMRVVGVCLPQSDIVPGLVTDTVEDCPVLGAFDDAAEAAALVGADTVAVLACPEMDGVELRRLAWQLEKSGTDLIVASALMEVAGPRTSIRPVAGLPLLHVEHPELVGARRVLKSVFDRSAAALAVLLLAPLFLALFVLIRVEGRGPALFTQTRVGRGGVEFTVYKFRTMVVGAEALKVMLQPRNEHDGVLFKMRRDPRVTSVGTWLRRYSLDELPQLINVVRGEMSLVGPRPPLPEEVAQYGHDVRRRLVVKPGLTGLWQVSGRSDLSWEESVRLDLRYVENWSLTLDIQILWKTWSAVIRGAGAY</sequence>
<evidence type="ECO:0000259" key="9">
    <source>
        <dbReference type="Pfam" id="PF02397"/>
    </source>
</evidence>
<dbReference type="RefSeq" id="WP_330090222.1">
    <property type="nucleotide sequence ID" value="NZ_JAUZMY010000003.1"/>
</dbReference>
<comment type="subcellular location">
    <subcellularLocation>
        <location evidence="1">Membrane</location>
        <topology evidence="1">Multi-pass membrane protein</topology>
    </subcellularLocation>
</comment>
<evidence type="ECO:0000256" key="6">
    <source>
        <dbReference type="ARBA" id="ARBA00023136"/>
    </source>
</evidence>
<dbReference type="Pfam" id="PF02397">
    <property type="entry name" value="Bac_transf"/>
    <property type="match status" value="1"/>
</dbReference>
<comment type="similarity">
    <text evidence="2">Belongs to the bacterial sugar transferase family.</text>
</comment>
<dbReference type="EMBL" id="JAUZMY010000003">
    <property type="protein sequence ID" value="MEE2036415.1"/>
    <property type="molecule type" value="Genomic_DNA"/>
</dbReference>
<dbReference type="InterPro" id="IPR017475">
    <property type="entry name" value="EPS_sugar_tfrase"/>
</dbReference>
<feature type="transmembrane region" description="Helical" evidence="8">
    <location>
        <begin position="330"/>
        <end position="350"/>
    </location>
</feature>
<dbReference type="NCBIfam" id="TIGR03025">
    <property type="entry name" value="EPS_sugtrans"/>
    <property type="match status" value="1"/>
</dbReference>